<sequence>MQAAAAVLLLAGTAACTSVKKNSSAQQTQTGVTAWVTDADNSLFFEPQTINGSKAAANMPVITIDEQQTFQQMDGFGCTLTGGSAQLIQRMTPAARTALLKELFDTTGRNIGMSYLRVSIGASDLNDRIFSYDDMPAGETDFDLEHFSLAPDEADVIPVLQQILAINPRIKILGSPWSAPVWMKNNGDTRGGSLLPRYQPAYAQYFVKYIKGMQQHGINIDAITIQNEPLHPGNNPSMLMLPAQQADFIKNNLGPLFASEHISTKIILYDHNADRPDYPLSILNDPGARKYVDGSAFHLYGGHIDTLASVHAAYPDKNLYFTEQWVGAPGNLKKDLDEHVRKLSIGAARNWCRTVLEWNLAADPKQNPHTDRGGCNGCLGAVTIAGDTVSRNPAYYIIAQSAKLVRPGSVRIASNEPEGLKNVAYRTPQGKKVLLVLNTGSTAKQFYIKDSHQQVAVSLSPGAVATYTW</sequence>
<proteinExistence type="inferred from homology"/>
<keyword evidence="8" id="KW-1185">Reference proteome</keyword>
<evidence type="ECO:0000256" key="3">
    <source>
        <dbReference type="ARBA" id="ARBA00022801"/>
    </source>
</evidence>
<evidence type="ECO:0000313" key="8">
    <source>
        <dbReference type="Proteomes" id="UP000261284"/>
    </source>
</evidence>
<reference evidence="7 8" key="1">
    <citation type="submission" date="2018-08" db="EMBL/GenBank/DDBJ databases">
        <title>Chitinophagaceae sp. K23C18032701, a novel bacterium isolated from forest soil.</title>
        <authorList>
            <person name="Wang C."/>
        </authorList>
    </citation>
    <scope>NUCLEOTIDE SEQUENCE [LARGE SCALE GENOMIC DNA]</scope>
    <source>
        <strain evidence="7 8">K23C18032701</strain>
    </source>
</reference>
<dbReference type="GO" id="GO:0016020">
    <property type="term" value="C:membrane"/>
    <property type="evidence" value="ECO:0007669"/>
    <property type="project" value="GOC"/>
</dbReference>
<dbReference type="InterPro" id="IPR033452">
    <property type="entry name" value="GH30_C"/>
</dbReference>
<accession>A0A3E1NEJ0</accession>
<dbReference type="InterPro" id="IPR033453">
    <property type="entry name" value="Glyco_hydro_30_TIM-barrel"/>
</dbReference>
<dbReference type="Pfam" id="PF02055">
    <property type="entry name" value="Glyco_hydro_30"/>
    <property type="match status" value="1"/>
</dbReference>
<name>A0A3E1NEJ0_9BACT</name>
<feature type="domain" description="Glycosyl hydrolase family 30 TIM-barrel" evidence="5">
    <location>
        <begin position="74"/>
        <end position="403"/>
    </location>
</feature>
<evidence type="ECO:0000256" key="2">
    <source>
        <dbReference type="ARBA" id="ARBA00022729"/>
    </source>
</evidence>
<comment type="similarity">
    <text evidence="1 4">Belongs to the glycosyl hydrolase 30 family.</text>
</comment>
<dbReference type="EMBL" id="QTJU01000010">
    <property type="protein sequence ID" value="RFM26396.1"/>
    <property type="molecule type" value="Genomic_DNA"/>
</dbReference>
<dbReference type="SUPFAM" id="SSF51445">
    <property type="entry name" value="(Trans)glycosidases"/>
    <property type="match status" value="1"/>
</dbReference>
<evidence type="ECO:0000256" key="1">
    <source>
        <dbReference type="ARBA" id="ARBA00005382"/>
    </source>
</evidence>
<dbReference type="GO" id="GO:0006680">
    <property type="term" value="P:glucosylceramide catabolic process"/>
    <property type="evidence" value="ECO:0007669"/>
    <property type="project" value="TreeGrafter"/>
</dbReference>
<feature type="domain" description="Glycosyl hydrolase family 30 beta sandwich" evidence="6">
    <location>
        <begin position="408"/>
        <end position="467"/>
    </location>
</feature>
<evidence type="ECO:0000259" key="6">
    <source>
        <dbReference type="Pfam" id="PF17189"/>
    </source>
</evidence>
<dbReference type="AlphaFoldDB" id="A0A3E1NEJ0"/>
<keyword evidence="3 4" id="KW-0378">Hydrolase</keyword>
<dbReference type="Pfam" id="PF17189">
    <property type="entry name" value="Glyco_hydro_30C"/>
    <property type="match status" value="1"/>
</dbReference>
<gene>
    <name evidence="7" type="ORF">DXN05_20850</name>
</gene>
<dbReference type="PANTHER" id="PTHR11069:SF23">
    <property type="entry name" value="LYSOSOMAL ACID GLUCOSYLCERAMIDASE"/>
    <property type="match status" value="1"/>
</dbReference>
<keyword evidence="2" id="KW-0732">Signal</keyword>
<dbReference type="PRINTS" id="PR00843">
    <property type="entry name" value="GLHYDRLASE30"/>
</dbReference>
<dbReference type="Gene3D" id="2.60.40.1180">
    <property type="entry name" value="Golgi alpha-mannosidase II"/>
    <property type="match status" value="1"/>
</dbReference>
<keyword evidence="4" id="KW-0326">Glycosidase</keyword>
<dbReference type="InterPro" id="IPR001139">
    <property type="entry name" value="Glyco_hydro_30"/>
</dbReference>
<comment type="caution">
    <text evidence="7">The sequence shown here is derived from an EMBL/GenBank/DDBJ whole genome shotgun (WGS) entry which is preliminary data.</text>
</comment>
<dbReference type="InterPro" id="IPR017853">
    <property type="entry name" value="GH"/>
</dbReference>
<dbReference type="GO" id="GO:0004348">
    <property type="term" value="F:glucosylceramidase activity"/>
    <property type="evidence" value="ECO:0007669"/>
    <property type="project" value="InterPro"/>
</dbReference>
<dbReference type="PANTHER" id="PTHR11069">
    <property type="entry name" value="GLUCOSYLCERAMIDASE"/>
    <property type="match status" value="1"/>
</dbReference>
<dbReference type="Proteomes" id="UP000261284">
    <property type="component" value="Unassembled WGS sequence"/>
</dbReference>
<protein>
    <submittedName>
        <fullName evidence="7">Glucosylceramidase</fullName>
    </submittedName>
</protein>
<dbReference type="InterPro" id="IPR013780">
    <property type="entry name" value="Glyco_hydro_b"/>
</dbReference>
<evidence type="ECO:0000313" key="7">
    <source>
        <dbReference type="EMBL" id="RFM26396.1"/>
    </source>
</evidence>
<evidence type="ECO:0000259" key="5">
    <source>
        <dbReference type="Pfam" id="PF02055"/>
    </source>
</evidence>
<evidence type="ECO:0000256" key="4">
    <source>
        <dbReference type="RuleBase" id="RU361188"/>
    </source>
</evidence>
<dbReference type="OrthoDB" id="9806701at2"/>
<dbReference type="Gene3D" id="3.20.20.80">
    <property type="entry name" value="Glycosidases"/>
    <property type="match status" value="1"/>
</dbReference>
<organism evidence="7 8">
    <name type="scientific">Deminuibacter soli</name>
    <dbReference type="NCBI Taxonomy" id="2291815"/>
    <lineage>
        <taxon>Bacteria</taxon>
        <taxon>Pseudomonadati</taxon>
        <taxon>Bacteroidota</taxon>
        <taxon>Chitinophagia</taxon>
        <taxon>Chitinophagales</taxon>
        <taxon>Chitinophagaceae</taxon>
        <taxon>Deminuibacter</taxon>
    </lineage>
</organism>